<keyword evidence="3" id="KW-1185">Reference proteome</keyword>
<evidence type="ECO:0000313" key="2">
    <source>
        <dbReference type="EMBL" id="PNY25542.1"/>
    </source>
</evidence>
<feature type="compositionally biased region" description="Polar residues" evidence="1">
    <location>
        <begin position="179"/>
        <end position="188"/>
    </location>
</feature>
<evidence type="ECO:0000256" key="1">
    <source>
        <dbReference type="SAM" id="MobiDB-lite"/>
    </source>
</evidence>
<dbReference type="OrthoDB" id="10650498at2759"/>
<reference evidence="2 3" key="1">
    <citation type="submission" date="2017-08" db="EMBL/GenBank/DDBJ databases">
        <title>Harnessing the power of phylogenomics to disentangle the directionality and signatures of interkingdom host jumping in the parasitic fungal genus Tolypocladium.</title>
        <authorList>
            <person name="Quandt C.A."/>
            <person name="Patterson W."/>
            <person name="Spatafora J.W."/>
        </authorList>
    </citation>
    <scope>NUCLEOTIDE SEQUENCE [LARGE SCALE GENOMIC DNA]</scope>
    <source>
        <strain evidence="2 3">CBS 113982</strain>
    </source>
</reference>
<evidence type="ECO:0000313" key="3">
    <source>
        <dbReference type="Proteomes" id="UP000236621"/>
    </source>
</evidence>
<protein>
    <submittedName>
        <fullName evidence="2">Uncharacterized protein</fullName>
    </submittedName>
</protein>
<organism evidence="2 3">
    <name type="scientific">Tolypocladium capitatum</name>
    <dbReference type="NCBI Taxonomy" id="45235"/>
    <lineage>
        <taxon>Eukaryota</taxon>
        <taxon>Fungi</taxon>
        <taxon>Dikarya</taxon>
        <taxon>Ascomycota</taxon>
        <taxon>Pezizomycotina</taxon>
        <taxon>Sordariomycetes</taxon>
        <taxon>Hypocreomycetidae</taxon>
        <taxon>Hypocreales</taxon>
        <taxon>Ophiocordycipitaceae</taxon>
        <taxon>Tolypocladium</taxon>
    </lineage>
</organism>
<feature type="region of interest" description="Disordered" evidence="1">
    <location>
        <begin position="1"/>
        <end position="85"/>
    </location>
</feature>
<sequence>MDFSNMPPPFSHQKPTPPESRATTPVSSDEAFKEGLWMKGKGNGEKGKRCAKKGEQDSNPGSSKRAPPPPPPREHGSHSSAYSTPVPLDVNEMACSLTVGPGDVPTAARIVAGVEHLNLGDEHREGHLSPTTIGNKSGEQNYEQFTSTSEIPVDVLNTNPFRNALFTSPQRPTPVAASSLHSQGQSPAKVQVEGRVQ</sequence>
<dbReference type="EMBL" id="NRSZ01000725">
    <property type="protein sequence ID" value="PNY25542.1"/>
    <property type="molecule type" value="Genomic_DNA"/>
</dbReference>
<comment type="caution">
    <text evidence="2">The sequence shown here is derived from an EMBL/GenBank/DDBJ whole genome shotgun (WGS) entry which is preliminary data.</text>
</comment>
<feature type="compositionally biased region" description="Basic and acidic residues" evidence="1">
    <location>
        <begin position="42"/>
        <end position="56"/>
    </location>
</feature>
<proteinExistence type="predicted"/>
<gene>
    <name evidence="2" type="ORF">TCAP_04519</name>
</gene>
<name>A0A2K3QDD5_9HYPO</name>
<feature type="compositionally biased region" description="Pro residues" evidence="1">
    <location>
        <begin position="1"/>
        <end position="18"/>
    </location>
</feature>
<feature type="region of interest" description="Disordered" evidence="1">
    <location>
        <begin position="165"/>
        <end position="197"/>
    </location>
</feature>
<dbReference type="Proteomes" id="UP000236621">
    <property type="component" value="Unassembled WGS sequence"/>
</dbReference>
<dbReference type="AlphaFoldDB" id="A0A2K3QDD5"/>
<accession>A0A2K3QDD5</accession>